<evidence type="ECO:0000313" key="2">
    <source>
        <dbReference type="EMBL" id="KAK1742814.1"/>
    </source>
</evidence>
<feature type="region of interest" description="Disordered" evidence="1">
    <location>
        <begin position="566"/>
        <end position="657"/>
    </location>
</feature>
<feature type="compositionally biased region" description="Polar residues" evidence="1">
    <location>
        <begin position="1"/>
        <end position="10"/>
    </location>
</feature>
<proteinExistence type="predicted"/>
<dbReference type="Proteomes" id="UP001224775">
    <property type="component" value="Unassembled WGS sequence"/>
</dbReference>
<feature type="compositionally biased region" description="Low complexity" evidence="1">
    <location>
        <begin position="189"/>
        <end position="205"/>
    </location>
</feature>
<dbReference type="CDD" id="cd00076">
    <property type="entry name" value="HFD_SF"/>
    <property type="match status" value="1"/>
</dbReference>
<feature type="compositionally biased region" description="Low complexity" evidence="1">
    <location>
        <begin position="464"/>
        <end position="475"/>
    </location>
</feature>
<gene>
    <name evidence="2" type="ORF">QTG54_006411</name>
</gene>
<feature type="compositionally biased region" description="Polar residues" evidence="1">
    <location>
        <begin position="597"/>
        <end position="606"/>
    </location>
</feature>
<accession>A0AAD9DE64</accession>
<protein>
    <submittedName>
        <fullName evidence="2">Uncharacterized protein</fullName>
    </submittedName>
</protein>
<evidence type="ECO:0000256" key="1">
    <source>
        <dbReference type="SAM" id="MobiDB-lite"/>
    </source>
</evidence>
<dbReference type="Gene3D" id="1.10.20.10">
    <property type="entry name" value="Histone, subunit A"/>
    <property type="match status" value="1"/>
</dbReference>
<dbReference type="GO" id="GO:0046982">
    <property type="term" value="F:protein heterodimerization activity"/>
    <property type="evidence" value="ECO:0007669"/>
    <property type="project" value="InterPro"/>
</dbReference>
<feature type="compositionally biased region" description="Low complexity" evidence="1">
    <location>
        <begin position="528"/>
        <end position="538"/>
    </location>
</feature>
<reference evidence="2" key="1">
    <citation type="submission" date="2023-06" db="EMBL/GenBank/DDBJ databases">
        <title>Survivors Of The Sea: Transcriptome response of Skeletonema marinoi to long-term dormancy.</title>
        <authorList>
            <person name="Pinder M.I.M."/>
            <person name="Kourtchenko O."/>
            <person name="Robertson E.K."/>
            <person name="Larsson T."/>
            <person name="Maumus F."/>
            <person name="Osuna-Cruz C.M."/>
            <person name="Vancaester E."/>
            <person name="Stenow R."/>
            <person name="Vandepoele K."/>
            <person name="Ploug H."/>
            <person name="Bruchert V."/>
            <person name="Godhe A."/>
            <person name="Topel M."/>
        </authorList>
    </citation>
    <scope>NUCLEOTIDE SEQUENCE</scope>
    <source>
        <strain evidence="2">R05AC</strain>
    </source>
</reference>
<sequence length="657" mass="68689">MSGNNGTSSRGDPPPATSISLSTDTDSAYCTELSRRSVARAALHLGIEGMETSAFDVLGSVLLGYLESVGEAVATNVEESGRSSAHVNAYDVLNAVEGCTAVAATQLRLSSGGGAQQQQQPLPGSAVLPTQQQLQQPLPLPQLNQGQMIEATSGRGWEGLASFLFGSNWYSIPLEGEDTPKEDKDDKSSSTPTTPTIMNGTTMNGSGKGGPSTNTGKILPTDKTTITTPTTAMTKPVGGSKSGKGKQLANMTPPPGVSVVGNEVIMGNNTTGSGTNEKNVSFSLLERKNSKGDSSSILLHGTNGEGGIVDTKNNNHGPSSSSSTSGRWDAPYLNEVAPFPLVTRTEDIANPHCLSGTTIALSMHDLATEQEACRDTLNSASSSLSNKKQRRGSVGSTASGTGAADSIKDWRKDIADLKLKIPKDVFATKDIIWGSMKQDDDSNKKKKKKKDDNGNTHKTTTEDTSLVGTGTGGPLPKLPAVKMPSYVPNFFPPFPRTEESISSLLPSVPTTAVMSDVMSRVSQKRKSPFSSSSSVSGSNINETVAAERNTVRHSLVELGKNAVGPSYWGSNWLNNNDDDDDDDDDDVTRKSKEKLKINNTAGQLTVTPGPSSSASSGRPSDNNTNNKKAGGGGADAQVVPLARASGSRVAKILEGSN</sequence>
<feature type="region of interest" description="Disordered" evidence="1">
    <location>
        <begin position="174"/>
        <end position="257"/>
    </location>
</feature>
<name>A0AAD9DE64_9STRA</name>
<evidence type="ECO:0000313" key="3">
    <source>
        <dbReference type="Proteomes" id="UP001224775"/>
    </source>
</evidence>
<organism evidence="2 3">
    <name type="scientific">Skeletonema marinoi</name>
    <dbReference type="NCBI Taxonomy" id="267567"/>
    <lineage>
        <taxon>Eukaryota</taxon>
        <taxon>Sar</taxon>
        <taxon>Stramenopiles</taxon>
        <taxon>Ochrophyta</taxon>
        <taxon>Bacillariophyta</taxon>
        <taxon>Coscinodiscophyceae</taxon>
        <taxon>Thalassiosirophycidae</taxon>
        <taxon>Thalassiosirales</taxon>
        <taxon>Skeletonemataceae</taxon>
        <taxon>Skeletonema</taxon>
        <taxon>Skeletonema marinoi-dohrnii complex</taxon>
    </lineage>
</organism>
<feature type="compositionally biased region" description="Acidic residues" evidence="1">
    <location>
        <begin position="576"/>
        <end position="586"/>
    </location>
</feature>
<dbReference type="InterPro" id="IPR009072">
    <property type="entry name" value="Histone-fold"/>
</dbReference>
<feature type="compositionally biased region" description="Low complexity" evidence="1">
    <location>
        <begin position="608"/>
        <end position="628"/>
    </location>
</feature>
<comment type="caution">
    <text evidence="2">The sequence shown here is derived from an EMBL/GenBank/DDBJ whole genome shotgun (WGS) entry which is preliminary data.</text>
</comment>
<feature type="compositionally biased region" description="Basic and acidic residues" evidence="1">
    <location>
        <begin position="587"/>
        <end position="596"/>
    </location>
</feature>
<keyword evidence="3" id="KW-1185">Reference proteome</keyword>
<feature type="region of interest" description="Disordered" evidence="1">
    <location>
        <begin position="519"/>
        <end position="541"/>
    </location>
</feature>
<feature type="compositionally biased region" description="Basic and acidic residues" evidence="1">
    <location>
        <begin position="450"/>
        <end position="461"/>
    </location>
</feature>
<feature type="region of interest" description="Disordered" evidence="1">
    <location>
        <begin position="302"/>
        <end position="329"/>
    </location>
</feature>
<feature type="region of interest" description="Disordered" evidence="1">
    <location>
        <begin position="1"/>
        <end position="23"/>
    </location>
</feature>
<dbReference type="EMBL" id="JATAAI010000010">
    <property type="protein sequence ID" value="KAK1742814.1"/>
    <property type="molecule type" value="Genomic_DNA"/>
</dbReference>
<feature type="compositionally biased region" description="Basic and acidic residues" evidence="1">
    <location>
        <begin position="178"/>
        <end position="188"/>
    </location>
</feature>
<dbReference type="AlphaFoldDB" id="A0AAD9DE64"/>
<feature type="region of interest" description="Disordered" evidence="1">
    <location>
        <begin position="437"/>
        <end position="475"/>
    </location>
</feature>
<feature type="compositionally biased region" description="Low complexity" evidence="1">
    <location>
        <begin position="221"/>
        <end position="234"/>
    </location>
</feature>
<feature type="region of interest" description="Disordered" evidence="1">
    <location>
        <begin position="378"/>
        <end position="404"/>
    </location>
</feature>